<dbReference type="EMBL" id="JARJCW010000001">
    <property type="protein sequence ID" value="KAJ7230067.1"/>
    <property type="molecule type" value="Genomic_DNA"/>
</dbReference>
<dbReference type="PROSITE" id="PS51257">
    <property type="entry name" value="PROKAR_LIPOPROTEIN"/>
    <property type="match status" value="1"/>
</dbReference>
<name>A0AAD6YUI1_9AGAR</name>
<dbReference type="AlphaFoldDB" id="A0AAD6YUI1"/>
<sequence>MRACNQEIAGSTPAVVMSCVQARASQEHLQFPESGPVRFFRKFVNKLYRAVSSDDQWTHTFSTVFTSFRPLFPEAHSVLHGQPGPRPGSVKSPPTLTAARSVPASRPLRSSSFELVSEISDRYRRVTPALPNRTNDLGAAESDHSAQAVGLCGLVATMMHDERSETVTSMSTKRRPTTSIPDLHALPQSAAASFLLSSPAWHRRHTCPLSPPRTADADCRHSREHCQNNRRPQVDQCHRHQIRVPVPPYLRQASPAPVTEVTTAVCSDYDPHLAPKLEFQVPGSSGIVPGDTTNIFSFDENERRI</sequence>
<proteinExistence type="predicted"/>
<protein>
    <submittedName>
        <fullName evidence="2">Uncharacterized protein</fullName>
    </submittedName>
</protein>
<evidence type="ECO:0000256" key="1">
    <source>
        <dbReference type="SAM" id="MobiDB-lite"/>
    </source>
</evidence>
<keyword evidence="3" id="KW-1185">Reference proteome</keyword>
<dbReference type="Proteomes" id="UP001219525">
    <property type="component" value="Unassembled WGS sequence"/>
</dbReference>
<feature type="region of interest" description="Disordered" evidence="1">
    <location>
        <begin position="76"/>
        <end position="104"/>
    </location>
</feature>
<evidence type="ECO:0000313" key="2">
    <source>
        <dbReference type="EMBL" id="KAJ7230067.1"/>
    </source>
</evidence>
<reference evidence="2" key="1">
    <citation type="submission" date="2023-03" db="EMBL/GenBank/DDBJ databases">
        <title>Massive genome expansion in bonnet fungi (Mycena s.s.) driven by repeated elements and novel gene families across ecological guilds.</title>
        <authorList>
            <consortium name="Lawrence Berkeley National Laboratory"/>
            <person name="Harder C.B."/>
            <person name="Miyauchi S."/>
            <person name="Viragh M."/>
            <person name="Kuo A."/>
            <person name="Thoen E."/>
            <person name="Andreopoulos B."/>
            <person name="Lu D."/>
            <person name="Skrede I."/>
            <person name="Drula E."/>
            <person name="Henrissat B."/>
            <person name="Morin E."/>
            <person name="Kohler A."/>
            <person name="Barry K."/>
            <person name="LaButti K."/>
            <person name="Morin E."/>
            <person name="Salamov A."/>
            <person name="Lipzen A."/>
            <person name="Mereny Z."/>
            <person name="Hegedus B."/>
            <person name="Baldrian P."/>
            <person name="Stursova M."/>
            <person name="Weitz H."/>
            <person name="Taylor A."/>
            <person name="Grigoriev I.V."/>
            <person name="Nagy L.G."/>
            <person name="Martin F."/>
            <person name="Kauserud H."/>
        </authorList>
    </citation>
    <scope>NUCLEOTIDE SEQUENCE</scope>
    <source>
        <strain evidence="2">9144</strain>
    </source>
</reference>
<evidence type="ECO:0000313" key="3">
    <source>
        <dbReference type="Proteomes" id="UP001219525"/>
    </source>
</evidence>
<comment type="caution">
    <text evidence="2">The sequence shown here is derived from an EMBL/GenBank/DDBJ whole genome shotgun (WGS) entry which is preliminary data.</text>
</comment>
<gene>
    <name evidence="2" type="ORF">GGX14DRAFT_582080</name>
</gene>
<accession>A0AAD6YUI1</accession>
<organism evidence="2 3">
    <name type="scientific">Mycena pura</name>
    <dbReference type="NCBI Taxonomy" id="153505"/>
    <lineage>
        <taxon>Eukaryota</taxon>
        <taxon>Fungi</taxon>
        <taxon>Dikarya</taxon>
        <taxon>Basidiomycota</taxon>
        <taxon>Agaricomycotina</taxon>
        <taxon>Agaricomycetes</taxon>
        <taxon>Agaricomycetidae</taxon>
        <taxon>Agaricales</taxon>
        <taxon>Marasmiineae</taxon>
        <taxon>Mycenaceae</taxon>
        <taxon>Mycena</taxon>
    </lineage>
</organism>